<dbReference type="CDD" id="cd23787">
    <property type="entry name" value="RWD_CSM1"/>
    <property type="match status" value="1"/>
</dbReference>
<feature type="region of interest" description="Disordered" evidence="2">
    <location>
        <begin position="1"/>
        <end position="161"/>
    </location>
</feature>
<name>A0AAW0DRL7_9AGAR</name>
<reference evidence="3 4" key="1">
    <citation type="submission" date="2024-01" db="EMBL/GenBank/DDBJ databases">
        <title>A draft genome for a cacao thread blight-causing isolate of Paramarasmius palmivorus.</title>
        <authorList>
            <person name="Baruah I.K."/>
            <person name="Bukari Y."/>
            <person name="Amoako-Attah I."/>
            <person name="Meinhardt L.W."/>
            <person name="Bailey B.A."/>
            <person name="Cohen S.P."/>
        </authorList>
    </citation>
    <scope>NUCLEOTIDE SEQUENCE [LARGE SCALE GENOMIC DNA]</scope>
    <source>
        <strain evidence="3 4">GH-12</strain>
    </source>
</reference>
<dbReference type="EMBL" id="JAYKXP010000008">
    <property type="protein sequence ID" value="KAK7054635.1"/>
    <property type="molecule type" value="Genomic_DNA"/>
</dbReference>
<feature type="compositionally biased region" description="Acidic residues" evidence="2">
    <location>
        <begin position="46"/>
        <end position="62"/>
    </location>
</feature>
<dbReference type="GO" id="GO:0005730">
    <property type="term" value="C:nucleolus"/>
    <property type="evidence" value="ECO:0007669"/>
    <property type="project" value="TreeGrafter"/>
</dbReference>
<dbReference type="PANTHER" id="PTHR28006:SF1">
    <property type="entry name" value="MONOPOLIN COMPLEX SUBUNIT CSM1"/>
    <property type="match status" value="1"/>
</dbReference>
<dbReference type="GO" id="GO:0072686">
    <property type="term" value="C:mitotic spindle"/>
    <property type="evidence" value="ECO:0007669"/>
    <property type="project" value="TreeGrafter"/>
</dbReference>
<evidence type="ECO:0000256" key="2">
    <source>
        <dbReference type="SAM" id="MobiDB-lite"/>
    </source>
</evidence>
<feature type="compositionally biased region" description="Low complexity" evidence="2">
    <location>
        <begin position="15"/>
        <end position="28"/>
    </location>
</feature>
<organism evidence="3 4">
    <name type="scientific">Paramarasmius palmivorus</name>
    <dbReference type="NCBI Taxonomy" id="297713"/>
    <lineage>
        <taxon>Eukaryota</taxon>
        <taxon>Fungi</taxon>
        <taxon>Dikarya</taxon>
        <taxon>Basidiomycota</taxon>
        <taxon>Agaricomycotina</taxon>
        <taxon>Agaricomycetes</taxon>
        <taxon>Agaricomycetidae</taxon>
        <taxon>Agaricales</taxon>
        <taxon>Marasmiineae</taxon>
        <taxon>Marasmiaceae</taxon>
        <taxon>Paramarasmius</taxon>
    </lineage>
</organism>
<dbReference type="AlphaFoldDB" id="A0AAW0DRL7"/>
<evidence type="ECO:0000313" key="4">
    <source>
        <dbReference type="Proteomes" id="UP001383192"/>
    </source>
</evidence>
<evidence type="ECO:0000313" key="3">
    <source>
        <dbReference type="EMBL" id="KAK7054635.1"/>
    </source>
</evidence>
<gene>
    <name evidence="3" type="ORF">VNI00_003098</name>
</gene>
<dbReference type="GO" id="GO:0034506">
    <property type="term" value="C:chromosome, centromeric core domain"/>
    <property type="evidence" value="ECO:0007669"/>
    <property type="project" value="TreeGrafter"/>
</dbReference>
<dbReference type="InterPro" id="IPR040349">
    <property type="entry name" value="Csm1/Pcs1"/>
</dbReference>
<dbReference type="PANTHER" id="PTHR28006">
    <property type="entry name" value="MONOPOLIN COMPLEX SUBUNIT CSM1"/>
    <property type="match status" value="1"/>
</dbReference>
<comment type="caution">
    <text evidence="3">The sequence shown here is derived from an EMBL/GenBank/DDBJ whole genome shotgun (WGS) entry which is preliminary data.</text>
</comment>
<accession>A0AAW0DRL7</accession>
<dbReference type="Proteomes" id="UP001383192">
    <property type="component" value="Unassembled WGS sequence"/>
</dbReference>
<sequence>MSDNDSDLGGLGPVTPAAPRRATTTAATSRSKPKPKSNAAGPNVDAGEEAAEDEDEEIEVDELASNSTATNRQGSQAGGRRQTARKQAVTPAAVNNKGKQKAAPPPARSRPAATNNRRRVEEDAQTIEDSDNPQEVAAPPPTRTRAAPKQQKTTTARESELERLRWRAEQAEQRCADLMKQLEELHRTRVTEAEQLMEAQTAQYDAQLEGENPSITPIALTLPSLAKERIITQLTQSLAKVEPLSRSGRTSVLHLITRDAADEEKRMIEQEVAKLRDELADKARVINEKDDLLAEKDQIVKELQYELKLERENAQKSNHRPPGSAQRGRGGVLGTDDPKNTEVIKFYEDVTNLLVPSMKPKPGRYVNTEDWNLTCVYTYVGEEADAGNTKSLHFTLRSSHEPKPDAEEPITSTDQLHQSMYYVPLDLDKETDDFVARLKFLGSPFSFPRTQLPLFLRTIYNTVGEALNGEEGSDDDDDQMQS</sequence>
<protein>
    <recommendedName>
        <fullName evidence="5">Monopolin complex subunit Csm1/Pcs1 C-terminal domain-containing protein</fullName>
    </recommendedName>
</protein>
<proteinExistence type="predicted"/>
<dbReference type="GO" id="GO:1990644">
    <property type="term" value="F:microtubule site clamp"/>
    <property type="evidence" value="ECO:0007669"/>
    <property type="project" value="TreeGrafter"/>
</dbReference>
<feature type="region of interest" description="Disordered" evidence="2">
    <location>
        <begin position="311"/>
        <end position="338"/>
    </location>
</feature>
<keyword evidence="1" id="KW-0175">Coiled coil</keyword>
<feature type="coiled-coil region" evidence="1">
    <location>
        <begin position="161"/>
        <end position="188"/>
    </location>
</feature>
<dbReference type="GO" id="GO:0033551">
    <property type="term" value="C:monopolin complex"/>
    <property type="evidence" value="ECO:0007669"/>
    <property type="project" value="InterPro"/>
</dbReference>
<dbReference type="GO" id="GO:0051315">
    <property type="term" value="P:attachment of mitotic spindle microtubules to kinetochore"/>
    <property type="evidence" value="ECO:0007669"/>
    <property type="project" value="TreeGrafter"/>
</dbReference>
<feature type="compositionally biased region" description="Polar residues" evidence="2">
    <location>
        <begin position="65"/>
        <end position="75"/>
    </location>
</feature>
<keyword evidence="4" id="KW-1185">Reference proteome</keyword>
<feature type="compositionally biased region" description="Acidic residues" evidence="2">
    <location>
        <begin position="123"/>
        <end position="132"/>
    </location>
</feature>
<evidence type="ECO:0000256" key="1">
    <source>
        <dbReference type="SAM" id="Coils"/>
    </source>
</evidence>
<dbReference type="GO" id="GO:0045144">
    <property type="term" value="P:meiotic sister chromatid segregation"/>
    <property type="evidence" value="ECO:0007669"/>
    <property type="project" value="TreeGrafter"/>
</dbReference>
<evidence type="ECO:0008006" key="5">
    <source>
        <dbReference type="Google" id="ProtNLM"/>
    </source>
</evidence>